<evidence type="ECO:0000313" key="2">
    <source>
        <dbReference type="EMBL" id="GAA6499311.1"/>
    </source>
</evidence>
<proteinExistence type="predicted"/>
<dbReference type="RefSeq" id="WP_103733194.1">
    <property type="nucleotide sequence ID" value="NZ_AP031413.1"/>
</dbReference>
<accession>A0ABQ0BS02</accession>
<evidence type="ECO:0000313" key="3">
    <source>
        <dbReference type="Proteomes" id="UP001600941"/>
    </source>
</evidence>
<comment type="caution">
    <text evidence="2">The sequence shown here is derived from an EMBL/GenBank/DDBJ whole genome shotgun (WGS) entry which is preliminary data.</text>
</comment>
<name>A0ABQ0BS02_9FIRM</name>
<dbReference type="EMBL" id="BAABZQ010000001">
    <property type="protein sequence ID" value="GAA6499311.1"/>
    <property type="molecule type" value="Genomic_DNA"/>
</dbReference>
<evidence type="ECO:0000259" key="1">
    <source>
        <dbReference type="Pfam" id="PF13320"/>
    </source>
</evidence>
<organism evidence="2 3">
    <name type="scientific">Blautia parvula</name>
    <dbReference type="NCBI Taxonomy" id="2877527"/>
    <lineage>
        <taxon>Bacteria</taxon>
        <taxon>Bacillati</taxon>
        <taxon>Bacillota</taxon>
        <taxon>Clostridia</taxon>
        <taxon>Lachnospirales</taxon>
        <taxon>Lachnospiraceae</taxon>
        <taxon>Blautia</taxon>
    </lineage>
</organism>
<protein>
    <submittedName>
        <fullName evidence="2">DUF4091 domain-containing protein</fullName>
    </submittedName>
</protein>
<reference evidence="2 3" key="1">
    <citation type="submission" date="2024-04" db="EMBL/GenBank/DDBJ databases">
        <title>Defined microbial consortia suppress multidrug-resistant proinflammatory Enterobacteriaceae via ecological control.</title>
        <authorList>
            <person name="Furuichi M."/>
            <person name="Kawaguchi T."/>
            <person name="Pust M."/>
            <person name="Yasuma K."/>
            <person name="Plichta D."/>
            <person name="Hasegawa N."/>
            <person name="Ohya T."/>
            <person name="Bhattarai S."/>
            <person name="Sasajima S."/>
            <person name="Aoto Y."/>
            <person name="Tuganbaev T."/>
            <person name="Yaginuma M."/>
            <person name="Ueda M."/>
            <person name="Okahashi N."/>
            <person name="Amafuji K."/>
            <person name="Kiridooshi Y."/>
            <person name="Sugita K."/>
            <person name="Strazar M."/>
            <person name="Skelly A."/>
            <person name="Suda W."/>
            <person name="Hattori M."/>
            <person name="Nakamoto N."/>
            <person name="Caballero S."/>
            <person name="Norman J."/>
            <person name="Olle B."/>
            <person name="Tanoue T."/>
            <person name="Arita M."/>
            <person name="Bucci V."/>
            <person name="Atarashi K."/>
            <person name="Xavier R."/>
            <person name="Honda K."/>
        </authorList>
    </citation>
    <scope>NUCLEOTIDE SEQUENCE [LARGE SCALE GENOMIC DNA]</scope>
    <source>
        <strain evidence="3">k34-0107-D12</strain>
    </source>
</reference>
<gene>
    <name evidence="2" type="ORF">K340107D12_21270</name>
</gene>
<dbReference type="InterPro" id="IPR025150">
    <property type="entry name" value="GH123_cat"/>
</dbReference>
<feature type="domain" description="Glycoside hydrolase 123 catalytic" evidence="1">
    <location>
        <begin position="190"/>
        <end position="520"/>
    </location>
</feature>
<keyword evidence="3" id="KW-1185">Reference proteome</keyword>
<sequence>MPEFEFYLTGSLEKIFPDTEPKAMGEAHRISILRGEVPAVQIAYRRKCGGENLPYKYRFQCKVTGIPASARFRDVELVPSAFPCYEVTDENYLTTRPGLFPDLLKPKKENIITPMPGQFRALWIDFPDTKTLDAGVYQAAVELTMLPEVYMGDGTLKKPEHMECERAVFPFELEVAEAQWRPQSLIHTEWFHADCLADFYRTEVFSEMHWKVIEKQIALAGRELGVNMILTPVFTPPLDTAIGGERTTVQLVEAELKEDGYLFDFTKLKRWCDICRRSGIENLEIAHLFTQWGAKATPKIYVTENGLKTQKFGWHVPAVSREYRRFLEAFLPALQENLEAFGFDREHVYFHISDEPSRENLDSYIQAKAAVEDLLKGWKVMDALSDYVFYEKGIVENPIPSNDHIQAFIDHGVEHLWVYYCCAQNNKVPNRFFAMPSARNRIMGVLMYLYRIEGFLHWGYNFYNSMFSIEHIDPFFDTHAGFAFPSGDPFLVYPGADGEPWSSIRAEVQREGLDDMRALEELEKRVGRERVVEIIYEGVEGKITFENYPQDAEYLYRLRNKVAAEMKRAVGK</sequence>
<dbReference type="Pfam" id="PF13320">
    <property type="entry name" value="GH123_cat"/>
    <property type="match status" value="1"/>
</dbReference>
<dbReference type="Proteomes" id="UP001600941">
    <property type="component" value="Unassembled WGS sequence"/>
</dbReference>